<proteinExistence type="predicted"/>
<name>N9SVM2_9GAMM</name>
<dbReference type="PATRIC" id="fig|1217700.3.peg.1324"/>
<gene>
    <name evidence="1" type="ORF">F902_01378</name>
</gene>
<evidence type="ECO:0000313" key="2">
    <source>
        <dbReference type="Proteomes" id="UP000013084"/>
    </source>
</evidence>
<evidence type="ECO:0000313" key="1">
    <source>
        <dbReference type="EMBL" id="ENX58751.1"/>
    </source>
</evidence>
<sequence>MNIEKDFDEFFTKRHGELPADTSSVEYADKSYLKHEMKKAWEMATDKLEGCVVVPEAEFVLLPKTITPVIDEILGMPCFKFIKAAQIYRQLGFDIPPKAEKEQSFFMFKFLHLASVHGDKCFDVFESETKAMVEAARGGND</sequence>
<reference evidence="1 2" key="1">
    <citation type="submission" date="2013-02" db="EMBL/GenBank/DDBJ databases">
        <title>The Genome Sequence of Acinetobacter sp. CIP 70.18.</title>
        <authorList>
            <consortium name="The Broad Institute Genome Sequencing Platform"/>
            <consortium name="The Broad Institute Genome Sequencing Center for Infectious Disease"/>
            <person name="Cerqueira G."/>
            <person name="Feldgarden M."/>
            <person name="Courvalin P."/>
            <person name="Perichon B."/>
            <person name="Grillot-Courvalin C."/>
            <person name="Clermont D."/>
            <person name="Rocha E."/>
            <person name="Yoon E.-J."/>
            <person name="Nemec A."/>
            <person name="Walker B."/>
            <person name="Young S.K."/>
            <person name="Zeng Q."/>
            <person name="Gargeya S."/>
            <person name="Fitzgerald M."/>
            <person name="Haas B."/>
            <person name="Abouelleil A."/>
            <person name="Alvarado L."/>
            <person name="Arachchi H.M."/>
            <person name="Berlin A.M."/>
            <person name="Chapman S.B."/>
            <person name="Dewar J."/>
            <person name="Goldberg J."/>
            <person name="Griggs A."/>
            <person name="Gujja S."/>
            <person name="Hansen M."/>
            <person name="Howarth C."/>
            <person name="Imamovic A."/>
            <person name="Larimer J."/>
            <person name="McCowan C."/>
            <person name="Murphy C."/>
            <person name="Neiman D."/>
            <person name="Pearson M."/>
            <person name="Priest M."/>
            <person name="Roberts A."/>
            <person name="Saif S."/>
            <person name="Shea T."/>
            <person name="Sisk P."/>
            <person name="Sykes S."/>
            <person name="Wortman J."/>
            <person name="Nusbaum C."/>
            <person name="Birren B."/>
        </authorList>
    </citation>
    <scope>NUCLEOTIDE SEQUENCE [LARGE SCALE GENOMIC DNA]</scope>
    <source>
        <strain evidence="1 2">CIP 70.18</strain>
    </source>
</reference>
<dbReference type="HOGENOM" id="CLU_138343_0_0_6"/>
<dbReference type="Proteomes" id="UP000013084">
    <property type="component" value="Unassembled WGS sequence"/>
</dbReference>
<protein>
    <submittedName>
        <fullName evidence="1">Uncharacterized protein</fullName>
    </submittedName>
</protein>
<accession>N9SVM2</accession>
<dbReference type="OrthoDB" id="8456752at2"/>
<dbReference type="RefSeq" id="WP_005202101.1">
    <property type="nucleotide sequence ID" value="NZ_KB850072.1"/>
</dbReference>
<comment type="caution">
    <text evidence="1">The sequence shown here is derived from an EMBL/GenBank/DDBJ whole genome shotgun (WGS) entry which is preliminary data.</text>
</comment>
<organism evidence="1 2">
    <name type="scientific">Acinetobacter higginsii</name>
    <dbReference type="NCBI Taxonomy" id="70347"/>
    <lineage>
        <taxon>Bacteria</taxon>
        <taxon>Pseudomonadati</taxon>
        <taxon>Pseudomonadota</taxon>
        <taxon>Gammaproteobacteria</taxon>
        <taxon>Moraxellales</taxon>
        <taxon>Moraxellaceae</taxon>
        <taxon>Acinetobacter</taxon>
    </lineage>
</organism>
<dbReference type="EMBL" id="APRN01000035">
    <property type="protein sequence ID" value="ENX58751.1"/>
    <property type="molecule type" value="Genomic_DNA"/>
</dbReference>
<dbReference type="AlphaFoldDB" id="N9SVM2"/>
<keyword evidence="2" id="KW-1185">Reference proteome</keyword>